<gene>
    <name evidence="4" type="ORF">ATC70_011414</name>
</gene>
<proteinExistence type="predicted"/>
<dbReference type="PROSITE" id="PS50013">
    <property type="entry name" value="CHROMO_2"/>
    <property type="match status" value="1"/>
</dbReference>
<evidence type="ECO:0000256" key="1">
    <source>
        <dbReference type="ARBA" id="ARBA00004123"/>
    </source>
</evidence>
<dbReference type="SUPFAM" id="SSF54160">
    <property type="entry name" value="Chromo domain-like"/>
    <property type="match status" value="1"/>
</dbReference>
<dbReference type="InterPro" id="IPR000953">
    <property type="entry name" value="Chromo/chromo_shadow_dom"/>
</dbReference>
<comment type="caution">
    <text evidence="4">The sequence shown here is derived from an EMBL/GenBank/DDBJ whole genome shotgun (WGS) entry which is preliminary data.</text>
</comment>
<evidence type="ECO:0000256" key="2">
    <source>
        <dbReference type="ARBA" id="ARBA00023242"/>
    </source>
</evidence>
<dbReference type="InterPro" id="IPR051219">
    <property type="entry name" value="Heterochromatin_chromo-domain"/>
</dbReference>
<dbReference type="GO" id="GO:0005634">
    <property type="term" value="C:nucleus"/>
    <property type="evidence" value="ECO:0007669"/>
    <property type="project" value="UniProtKB-SubCell"/>
</dbReference>
<dbReference type="GeneID" id="89955100"/>
<keyword evidence="2" id="KW-0539">Nucleus</keyword>
<dbReference type="SMART" id="SM00298">
    <property type="entry name" value="CHROMO"/>
    <property type="match status" value="1"/>
</dbReference>
<comment type="subcellular location">
    <subcellularLocation>
        <location evidence="1">Nucleus</location>
    </subcellularLocation>
</comment>
<evidence type="ECO:0000313" key="5">
    <source>
        <dbReference type="Proteomes" id="UP001304243"/>
    </source>
</evidence>
<dbReference type="CDD" id="cd00024">
    <property type="entry name" value="CD_CSD"/>
    <property type="match status" value="1"/>
</dbReference>
<protein>
    <recommendedName>
        <fullName evidence="3">Chromo domain-containing protein</fullName>
    </recommendedName>
</protein>
<evidence type="ECO:0000313" key="4">
    <source>
        <dbReference type="EMBL" id="KAK4516442.1"/>
    </source>
</evidence>
<feature type="domain" description="Chromo" evidence="3">
    <location>
        <begin position="18"/>
        <end position="77"/>
    </location>
</feature>
<dbReference type="Gene3D" id="2.40.50.40">
    <property type="match status" value="1"/>
</dbReference>
<dbReference type="PANTHER" id="PTHR22812">
    <property type="entry name" value="CHROMOBOX PROTEIN"/>
    <property type="match status" value="1"/>
</dbReference>
<dbReference type="EMBL" id="JASEJX010000014">
    <property type="protein sequence ID" value="KAK4516442.1"/>
    <property type="molecule type" value="Genomic_DNA"/>
</dbReference>
<dbReference type="InterPro" id="IPR023780">
    <property type="entry name" value="Chromo_domain"/>
</dbReference>
<dbReference type="AlphaFoldDB" id="A0AAN7I1E7"/>
<dbReference type="Proteomes" id="UP001304243">
    <property type="component" value="Unassembled WGS sequence"/>
</dbReference>
<dbReference type="Pfam" id="PF00385">
    <property type="entry name" value="Chromo"/>
    <property type="match status" value="1"/>
</dbReference>
<sequence>MENLEFLEVSDDEEECFYEVEAIVGMHITEDGERMYEIKWKGYSSSENTFEPERNLNCPELLKAFLEKVNASNKEEQQQ</sequence>
<organism evidence="4 5">
    <name type="scientific">Mucor velutinosus</name>
    <dbReference type="NCBI Taxonomy" id="708070"/>
    <lineage>
        <taxon>Eukaryota</taxon>
        <taxon>Fungi</taxon>
        <taxon>Fungi incertae sedis</taxon>
        <taxon>Mucoromycota</taxon>
        <taxon>Mucoromycotina</taxon>
        <taxon>Mucoromycetes</taxon>
        <taxon>Mucorales</taxon>
        <taxon>Mucorineae</taxon>
        <taxon>Mucoraceae</taxon>
        <taxon>Mucor</taxon>
    </lineage>
</organism>
<reference evidence="4 5" key="1">
    <citation type="submission" date="2022-11" db="EMBL/GenBank/DDBJ databases">
        <title>Mucor velutinosus strain NIH1002 WGS.</title>
        <authorList>
            <person name="Subramanian P."/>
            <person name="Mullikin J.C."/>
            <person name="Segre J.A."/>
            <person name="Zelazny A.M."/>
        </authorList>
    </citation>
    <scope>NUCLEOTIDE SEQUENCE [LARGE SCALE GENOMIC DNA]</scope>
    <source>
        <strain evidence="4 5">NIH1002</strain>
    </source>
</reference>
<evidence type="ECO:0000259" key="3">
    <source>
        <dbReference type="PROSITE" id="PS50013"/>
    </source>
</evidence>
<keyword evidence="5" id="KW-1185">Reference proteome</keyword>
<dbReference type="RefSeq" id="XP_064683108.1">
    <property type="nucleotide sequence ID" value="XM_064830606.1"/>
</dbReference>
<name>A0AAN7I1E7_9FUNG</name>
<accession>A0AAN7I1E7</accession>
<dbReference type="InterPro" id="IPR016197">
    <property type="entry name" value="Chromo-like_dom_sf"/>
</dbReference>